<dbReference type="RefSeq" id="WP_155954959.1">
    <property type="nucleotide sequence ID" value="NZ_JAEMUK010000006.1"/>
</dbReference>
<feature type="chain" id="PRO_5034553350" evidence="1">
    <location>
        <begin position="21"/>
        <end position="88"/>
    </location>
</feature>
<dbReference type="EMBL" id="JAEMUK010000006">
    <property type="protein sequence ID" value="MBJ7542466.1"/>
    <property type="molecule type" value="Genomic_DNA"/>
</dbReference>
<dbReference type="AlphaFoldDB" id="A0A8I1GEY8"/>
<evidence type="ECO:0000313" key="2">
    <source>
        <dbReference type="EMBL" id="MBJ7542466.1"/>
    </source>
</evidence>
<comment type="caution">
    <text evidence="2">The sequence shown here is derived from an EMBL/GenBank/DDBJ whole genome shotgun (WGS) entry which is preliminary data.</text>
</comment>
<gene>
    <name evidence="2" type="ORF">JDN41_02725</name>
</gene>
<feature type="signal peptide" evidence="1">
    <location>
        <begin position="1"/>
        <end position="20"/>
    </location>
</feature>
<proteinExistence type="predicted"/>
<keyword evidence="1" id="KW-0732">Signal</keyword>
<evidence type="ECO:0000313" key="3">
    <source>
        <dbReference type="Proteomes" id="UP000623250"/>
    </source>
</evidence>
<organism evidence="2 3">
    <name type="scientific">Rhodomicrobium udaipurense</name>
    <dbReference type="NCBI Taxonomy" id="1202716"/>
    <lineage>
        <taxon>Bacteria</taxon>
        <taxon>Pseudomonadati</taxon>
        <taxon>Pseudomonadota</taxon>
        <taxon>Alphaproteobacteria</taxon>
        <taxon>Hyphomicrobiales</taxon>
        <taxon>Hyphomicrobiaceae</taxon>
        <taxon>Rhodomicrobium</taxon>
    </lineage>
</organism>
<evidence type="ECO:0000256" key="1">
    <source>
        <dbReference type="SAM" id="SignalP"/>
    </source>
</evidence>
<keyword evidence="3" id="KW-1185">Reference proteome</keyword>
<sequence>MRAWLAATAALMIVTAPSFLAEAASLGEGGSRGPWLARFSAFGGQCPKLCVEWFDGCNNCSCGRGRIDVCTQHICFGRRRARCLRWGF</sequence>
<reference evidence="2 3" key="1">
    <citation type="submission" date="2020-12" db="EMBL/GenBank/DDBJ databases">
        <title>Revised draft genomes of Rhodomicrobium vannielii ATCC 17100 and Rhodomicrobium udaipurense JA643.</title>
        <authorList>
            <person name="Conners E.M."/>
            <person name="Davenport E.J."/>
            <person name="Bose A."/>
        </authorList>
    </citation>
    <scope>NUCLEOTIDE SEQUENCE [LARGE SCALE GENOMIC DNA]</scope>
    <source>
        <strain evidence="2 3">JA643</strain>
    </source>
</reference>
<name>A0A8I1GEY8_9HYPH</name>
<protein>
    <submittedName>
        <fullName evidence="2">Uncharacterized protein</fullName>
    </submittedName>
</protein>
<accession>A0A8I1GEY8</accession>
<dbReference type="Proteomes" id="UP000623250">
    <property type="component" value="Unassembled WGS sequence"/>
</dbReference>